<dbReference type="Proteomes" id="UP000248134">
    <property type="component" value="Unassembled WGS sequence"/>
</dbReference>
<organism evidence="2 3">
    <name type="scientific">Rhodopseudomonas palustris</name>
    <dbReference type="NCBI Taxonomy" id="1076"/>
    <lineage>
        <taxon>Bacteria</taxon>
        <taxon>Pseudomonadati</taxon>
        <taxon>Pseudomonadota</taxon>
        <taxon>Alphaproteobacteria</taxon>
        <taxon>Hyphomicrobiales</taxon>
        <taxon>Nitrobacteraceae</taxon>
        <taxon>Rhodopseudomonas</taxon>
    </lineage>
</organism>
<evidence type="ECO:0000256" key="1">
    <source>
        <dbReference type="SAM" id="MobiDB-lite"/>
    </source>
</evidence>
<sequence length="715" mass="78755">MSSFNHALSGFGTAALAQQKRQQAEIEGARANKLIAGMTRDEAIERVQNGTMPNFADPYAKGLVEGNAGQAYGERLVLGIQDQIAAGKIDLSSREPGTNIEDILTKAANDELQNMPQWFQASKHAMAGFQKRVEGARDALMKAQMEQRQARFNREMEGVAFDQFNKMFDASAGQPPEAVQQKLRGVYLDIGNNTFLRNDQLDQQLMNVLRNRAADPNSVETVVHALGVDRVGRDGEKVPALGQNPRFAADVQQIRDIARNTLTRKYDDTVEQQAVANVKSAMERQDGSLWTMGNATYKNPYDRASPDRSVSLDKVKEKAVNDWLTWSQQTAESRRESPDNRFEREWSVLTANNIANPVWKEMLSGPPKAFANPQALTNPATRQAAIAAGEQFMRMNERNHPYVKNTLGLDKNTLDYYQVYDAARQQLGKTPDEALDMAAAAIRTPDNENDLAVRAQRAKDVEAKVKSMDFSTSFWSYLPFVNSDAKNAGAVQKRVLDVATLYTRIPGMSLDDAVKTAVETVQKRSTYINGHVVTDNGWLPPKQFTGNIEAALGDFHKQYGASNNVAKATDLSIEPMGGGVFRIIDAATEGGRPLYAKDAKGNVVPATITMPMLLGMQKQKDNADAAARMDAQIKTRDAAVEVEKERLRGTPDRLLSPAKREEKAALPNKPNEPLRLAPVGAIATPRSVTEAVPPKAFEDLFKKLLNPGNPRTGGR</sequence>
<dbReference type="AlphaFoldDB" id="A0A323UNI1"/>
<name>A0A323UNI1_RHOPL</name>
<evidence type="ECO:0000313" key="3">
    <source>
        <dbReference type="Proteomes" id="UP000248134"/>
    </source>
</evidence>
<feature type="region of interest" description="Disordered" evidence="1">
    <location>
        <begin position="647"/>
        <end position="676"/>
    </location>
</feature>
<proteinExistence type="predicted"/>
<evidence type="ECO:0000313" key="2">
    <source>
        <dbReference type="EMBL" id="PZA13949.1"/>
    </source>
</evidence>
<gene>
    <name evidence="2" type="ORF">DNX69_00530</name>
</gene>
<protein>
    <submittedName>
        <fullName evidence="2">Uncharacterized protein</fullName>
    </submittedName>
</protein>
<comment type="caution">
    <text evidence="2">The sequence shown here is derived from an EMBL/GenBank/DDBJ whole genome shotgun (WGS) entry which is preliminary data.</text>
</comment>
<accession>A0A323UNI1</accession>
<dbReference type="EMBL" id="QKQS01000001">
    <property type="protein sequence ID" value="PZA13949.1"/>
    <property type="molecule type" value="Genomic_DNA"/>
</dbReference>
<reference evidence="2 3" key="1">
    <citation type="submission" date="2018-06" db="EMBL/GenBank/DDBJ databases">
        <title>Draft Whole-Genome Sequence of the purple photosynthetic bacterium Rhodospeudomonas palustris XCP.</title>
        <authorList>
            <person name="Rayyan A."/>
            <person name="Meyer T.E."/>
            <person name="Kyndt J.A."/>
        </authorList>
    </citation>
    <scope>NUCLEOTIDE SEQUENCE [LARGE SCALE GENOMIC DNA]</scope>
    <source>
        <strain evidence="2 3">XCP</strain>
    </source>
</reference>